<gene>
    <name evidence="1" type="ORF">EV421DRAFT_1911250</name>
</gene>
<protein>
    <submittedName>
        <fullName evidence="1">Uncharacterized protein</fullName>
    </submittedName>
</protein>
<accession>A0AA39IYA9</accession>
<keyword evidence="2" id="KW-1185">Reference proteome</keyword>
<sequence>MFHPPSTFETFREGMDHRVSAFVSVSLEDSMTSFVTSCLGLDPSAITFKIGFVGEVASHVFILQTHGGVPFPNVVGNVAMKNNKIMPFGSSFVSLASIASWTPSVALEDAIASTELTLPGSFNQFPLLSGT</sequence>
<organism evidence="1 2">
    <name type="scientific">Armillaria borealis</name>
    <dbReference type="NCBI Taxonomy" id="47425"/>
    <lineage>
        <taxon>Eukaryota</taxon>
        <taxon>Fungi</taxon>
        <taxon>Dikarya</taxon>
        <taxon>Basidiomycota</taxon>
        <taxon>Agaricomycotina</taxon>
        <taxon>Agaricomycetes</taxon>
        <taxon>Agaricomycetidae</taxon>
        <taxon>Agaricales</taxon>
        <taxon>Marasmiineae</taxon>
        <taxon>Physalacriaceae</taxon>
        <taxon>Armillaria</taxon>
    </lineage>
</organism>
<proteinExistence type="predicted"/>
<reference evidence="1" key="1">
    <citation type="submission" date="2023-06" db="EMBL/GenBank/DDBJ databases">
        <authorList>
            <consortium name="Lawrence Berkeley National Laboratory"/>
            <person name="Ahrendt S."/>
            <person name="Sahu N."/>
            <person name="Indic B."/>
            <person name="Wong-Bajracharya J."/>
            <person name="Merenyi Z."/>
            <person name="Ke H.-M."/>
            <person name="Monk M."/>
            <person name="Kocsube S."/>
            <person name="Drula E."/>
            <person name="Lipzen A."/>
            <person name="Balint B."/>
            <person name="Henrissat B."/>
            <person name="Andreopoulos B."/>
            <person name="Martin F.M."/>
            <person name="Harder C.B."/>
            <person name="Rigling D."/>
            <person name="Ford K.L."/>
            <person name="Foster G.D."/>
            <person name="Pangilinan J."/>
            <person name="Papanicolaou A."/>
            <person name="Barry K."/>
            <person name="LaButti K."/>
            <person name="Viragh M."/>
            <person name="Koriabine M."/>
            <person name="Yan M."/>
            <person name="Riley R."/>
            <person name="Champramary S."/>
            <person name="Plett K.L."/>
            <person name="Tsai I.J."/>
            <person name="Slot J."/>
            <person name="Sipos G."/>
            <person name="Plett J."/>
            <person name="Nagy L.G."/>
            <person name="Grigoriev I.V."/>
        </authorList>
    </citation>
    <scope>NUCLEOTIDE SEQUENCE</scope>
    <source>
        <strain evidence="1">FPL87.14</strain>
    </source>
</reference>
<comment type="caution">
    <text evidence="1">The sequence shown here is derived from an EMBL/GenBank/DDBJ whole genome shotgun (WGS) entry which is preliminary data.</text>
</comment>
<dbReference type="Proteomes" id="UP001175226">
    <property type="component" value="Unassembled WGS sequence"/>
</dbReference>
<name>A0AA39IYA9_9AGAR</name>
<dbReference type="EMBL" id="JAUEPT010000101">
    <property type="protein sequence ID" value="KAK0432059.1"/>
    <property type="molecule type" value="Genomic_DNA"/>
</dbReference>
<dbReference type="AlphaFoldDB" id="A0AA39IYA9"/>
<evidence type="ECO:0000313" key="2">
    <source>
        <dbReference type="Proteomes" id="UP001175226"/>
    </source>
</evidence>
<evidence type="ECO:0000313" key="1">
    <source>
        <dbReference type="EMBL" id="KAK0432059.1"/>
    </source>
</evidence>